<evidence type="ECO:0000313" key="4">
    <source>
        <dbReference type="WBParaSite" id="ECPE_0000848201-mRNA-1"/>
    </source>
</evidence>
<feature type="region of interest" description="Disordered" evidence="1">
    <location>
        <begin position="1"/>
        <end position="185"/>
    </location>
</feature>
<proteinExistence type="predicted"/>
<feature type="compositionally biased region" description="Basic residues" evidence="1">
    <location>
        <begin position="144"/>
        <end position="154"/>
    </location>
</feature>
<dbReference type="WBParaSite" id="ECPE_0000848201-mRNA-1">
    <property type="protein sequence ID" value="ECPE_0000848201-mRNA-1"/>
    <property type="gene ID" value="ECPE_0000848201"/>
</dbReference>
<gene>
    <name evidence="2" type="ORF">ECPE_LOCUS8456</name>
</gene>
<feature type="region of interest" description="Disordered" evidence="1">
    <location>
        <begin position="207"/>
        <end position="246"/>
    </location>
</feature>
<feature type="compositionally biased region" description="Low complexity" evidence="1">
    <location>
        <begin position="227"/>
        <end position="236"/>
    </location>
</feature>
<dbReference type="EMBL" id="UZAN01045998">
    <property type="protein sequence ID" value="VDP83561.1"/>
    <property type="molecule type" value="Genomic_DNA"/>
</dbReference>
<feature type="compositionally biased region" description="Basic and acidic residues" evidence="1">
    <location>
        <begin position="332"/>
        <end position="353"/>
    </location>
</feature>
<protein>
    <submittedName>
        <fullName evidence="4">SH2 domain-containing protein</fullName>
    </submittedName>
</protein>
<name>A0A183ANC1_9TREM</name>
<evidence type="ECO:0000256" key="1">
    <source>
        <dbReference type="SAM" id="MobiDB-lite"/>
    </source>
</evidence>
<evidence type="ECO:0000313" key="3">
    <source>
        <dbReference type="Proteomes" id="UP000272942"/>
    </source>
</evidence>
<feature type="compositionally biased region" description="Pro residues" evidence="1">
    <location>
        <begin position="155"/>
        <end position="166"/>
    </location>
</feature>
<dbReference type="Proteomes" id="UP000272942">
    <property type="component" value="Unassembled WGS sequence"/>
</dbReference>
<feature type="region of interest" description="Disordered" evidence="1">
    <location>
        <begin position="332"/>
        <end position="370"/>
    </location>
</feature>
<evidence type="ECO:0000313" key="2">
    <source>
        <dbReference type="EMBL" id="VDP83561.1"/>
    </source>
</evidence>
<feature type="compositionally biased region" description="Low complexity" evidence="1">
    <location>
        <begin position="77"/>
        <end position="91"/>
    </location>
</feature>
<accession>A0A183ANC1</accession>
<reference evidence="2 3" key="2">
    <citation type="submission" date="2018-11" db="EMBL/GenBank/DDBJ databases">
        <authorList>
            <consortium name="Pathogen Informatics"/>
        </authorList>
    </citation>
    <scope>NUCLEOTIDE SEQUENCE [LARGE SCALE GENOMIC DNA]</scope>
    <source>
        <strain evidence="2 3">Egypt</strain>
    </source>
</reference>
<feature type="compositionally biased region" description="Pro residues" evidence="1">
    <location>
        <begin position="7"/>
        <end position="16"/>
    </location>
</feature>
<reference evidence="4" key="1">
    <citation type="submission" date="2016-06" db="UniProtKB">
        <authorList>
            <consortium name="WormBaseParasite"/>
        </authorList>
    </citation>
    <scope>IDENTIFICATION</scope>
</reference>
<sequence length="370" mass="39919">MNRTVRPAPPPPPLPPLHAKSFSSTMAVPHLRYPPGSLLPNLPYGSCSAPDISSDLPYAMDSSALSTVPEEEQDTFGSTSGQSSPPQSMSTVQTRIPADSNAHSDRTSRSSDVTTPTLSSTFSNSLQRLSHSDRSVMPSTLPRPTRKVKRRRGPRGPPPPPPPIPPFRETNAQSRSCSGSDSDDLLLMEDTCGQEARVLGVHPAYGTMSNMRPIVQPEGMTRETRESSVASSLTSSLPDYTIRHSPEDTELLERTLGASLDLQGLSQSEMRGATIPCHGSGITVVGQTSKAPCSSTPEPLSAHWVSPTDCVPGYTPKELAEAEHSLQQLEASLRREGRPERERQFSLDEERAFSLKPAPPKRSPLTVLTG</sequence>
<feature type="compositionally biased region" description="Polar residues" evidence="1">
    <location>
        <begin position="118"/>
        <end position="129"/>
    </location>
</feature>
<organism evidence="4">
    <name type="scientific">Echinostoma caproni</name>
    <dbReference type="NCBI Taxonomy" id="27848"/>
    <lineage>
        <taxon>Eukaryota</taxon>
        <taxon>Metazoa</taxon>
        <taxon>Spiralia</taxon>
        <taxon>Lophotrochozoa</taxon>
        <taxon>Platyhelminthes</taxon>
        <taxon>Trematoda</taxon>
        <taxon>Digenea</taxon>
        <taxon>Plagiorchiida</taxon>
        <taxon>Echinostomata</taxon>
        <taxon>Echinostomatoidea</taxon>
        <taxon>Echinostomatidae</taxon>
        <taxon>Echinostoma</taxon>
    </lineage>
</organism>
<keyword evidence="3" id="KW-1185">Reference proteome</keyword>
<dbReference type="AlphaFoldDB" id="A0A183ANC1"/>